<gene>
    <name evidence="7" type="primary">gnd</name>
    <name evidence="7" type="ORF">FSW04_08780</name>
</gene>
<dbReference type="Gene3D" id="1.10.1040.10">
    <property type="entry name" value="N-(1-d-carboxylethyl)-l-norvaline Dehydrogenase, domain 2"/>
    <property type="match status" value="1"/>
</dbReference>
<dbReference type="GO" id="GO:0050661">
    <property type="term" value="F:NADP binding"/>
    <property type="evidence" value="ECO:0007669"/>
    <property type="project" value="InterPro"/>
</dbReference>
<evidence type="ECO:0000256" key="5">
    <source>
        <dbReference type="PIRSR" id="PIRSR000103-1"/>
    </source>
</evidence>
<dbReference type="InterPro" id="IPR006114">
    <property type="entry name" value="6PGDH_C"/>
</dbReference>
<organism evidence="7 8">
    <name type="scientific">Baekduia soli</name>
    <dbReference type="NCBI Taxonomy" id="496014"/>
    <lineage>
        <taxon>Bacteria</taxon>
        <taxon>Bacillati</taxon>
        <taxon>Actinomycetota</taxon>
        <taxon>Thermoleophilia</taxon>
        <taxon>Solirubrobacterales</taxon>
        <taxon>Baekduiaceae</taxon>
        <taxon>Baekduia</taxon>
    </lineage>
</organism>
<protein>
    <submittedName>
        <fullName evidence="7">Decarboxylating 6-phosphogluconate dehydrogenase</fullName>
    </submittedName>
</protein>
<dbReference type="Pfam" id="PF00393">
    <property type="entry name" value="6PGD"/>
    <property type="match status" value="1"/>
</dbReference>
<dbReference type="KEGG" id="bsol:FSW04_08780"/>
<feature type="active site" evidence="5">
    <location>
        <position position="178"/>
    </location>
</feature>
<dbReference type="SUPFAM" id="SSF48179">
    <property type="entry name" value="6-phosphogluconate dehydrogenase C-terminal domain-like"/>
    <property type="match status" value="1"/>
</dbReference>
<dbReference type="Proteomes" id="UP000321805">
    <property type="component" value="Chromosome"/>
</dbReference>
<dbReference type="NCBIfam" id="NF007161">
    <property type="entry name" value="PRK09599.1"/>
    <property type="match status" value="1"/>
</dbReference>
<dbReference type="InterPro" id="IPR004849">
    <property type="entry name" value="6DGDH_YqeC"/>
</dbReference>
<dbReference type="InterPro" id="IPR013328">
    <property type="entry name" value="6PGD_dom2"/>
</dbReference>
<evidence type="ECO:0000256" key="4">
    <source>
        <dbReference type="ARBA" id="ARBA00023064"/>
    </source>
</evidence>
<dbReference type="RefSeq" id="WP_146918367.1">
    <property type="nucleotide sequence ID" value="NZ_CP042430.1"/>
</dbReference>
<dbReference type="PRINTS" id="PR00076">
    <property type="entry name" value="6PGDHDRGNASE"/>
</dbReference>
<accession>A0A5B8U3M4</accession>
<comment type="similarity">
    <text evidence="2">Belongs to the HIBADH-related family.</text>
</comment>
<dbReference type="NCBIfam" id="TIGR00872">
    <property type="entry name" value="gnd_rel"/>
    <property type="match status" value="1"/>
</dbReference>
<comment type="similarity">
    <text evidence="1">Belongs to the 6-phosphogluconate dehydrogenase family.</text>
</comment>
<sequence>MAQIGFIGLGRMGGNMVARIKRDSDHDVVAFDFDRAAVAKAVKAGAVGATSLADLVKKLEPPRTVWIMVPAGDPTQQTVDKLAEIMVKDDTIVDGGNSKWTDDKQRAGILRKQGINYVDVGTSGGIWGLEVGYCMMVGGPNRAVKRLAPFLDVLAPATTDFGPGWGHMGPVGAGHYVKMVHNGIEYGMMQAYAEGFGLFDASEYELDNAKIANLWMNGSVVRSWLCELAARAFEQEGNELAGLQPFVAESGEGRWTVDEAVEKKVPLPVIAASLFSRYSSQARGDFQAKVNAALRAQFGGHPVNRAAGD</sequence>
<keyword evidence="8" id="KW-1185">Reference proteome</keyword>
<dbReference type="SMART" id="SM01350">
    <property type="entry name" value="6PGD"/>
    <property type="match status" value="1"/>
</dbReference>
<dbReference type="InterPro" id="IPR036291">
    <property type="entry name" value="NAD(P)-bd_dom_sf"/>
</dbReference>
<dbReference type="InterPro" id="IPR002204">
    <property type="entry name" value="3-OH-isobutyrate_DH-rel_CS"/>
</dbReference>
<keyword evidence="3" id="KW-0560">Oxidoreductase</keyword>
<dbReference type="SUPFAM" id="SSF51735">
    <property type="entry name" value="NAD(P)-binding Rossmann-fold domains"/>
    <property type="match status" value="1"/>
</dbReference>
<dbReference type="PROSITE" id="PS00895">
    <property type="entry name" value="3_HYDROXYISOBUT_DH"/>
    <property type="match status" value="1"/>
</dbReference>
<evidence type="ECO:0000313" key="8">
    <source>
        <dbReference type="Proteomes" id="UP000321805"/>
    </source>
</evidence>
<dbReference type="AlphaFoldDB" id="A0A5B8U3M4"/>
<dbReference type="GO" id="GO:0004616">
    <property type="term" value="F:phosphogluconate dehydrogenase (decarboxylating) activity"/>
    <property type="evidence" value="ECO:0007669"/>
    <property type="project" value="InterPro"/>
</dbReference>
<dbReference type="EMBL" id="CP042430">
    <property type="protein sequence ID" value="QEC47659.1"/>
    <property type="molecule type" value="Genomic_DNA"/>
</dbReference>
<dbReference type="OrthoDB" id="9804542at2"/>
<evidence type="ECO:0000256" key="2">
    <source>
        <dbReference type="ARBA" id="ARBA00009080"/>
    </source>
</evidence>
<dbReference type="GO" id="GO:0016054">
    <property type="term" value="P:organic acid catabolic process"/>
    <property type="evidence" value="ECO:0007669"/>
    <property type="project" value="UniProtKB-ARBA"/>
</dbReference>
<evidence type="ECO:0000313" key="7">
    <source>
        <dbReference type="EMBL" id="QEC47659.1"/>
    </source>
</evidence>
<dbReference type="PIRSF" id="PIRSF000103">
    <property type="entry name" value="HIBADH"/>
    <property type="match status" value="1"/>
</dbReference>
<evidence type="ECO:0000256" key="1">
    <source>
        <dbReference type="ARBA" id="ARBA00008419"/>
    </source>
</evidence>
<keyword evidence="4" id="KW-0311">Gluconate utilization</keyword>
<proteinExistence type="inferred from homology"/>
<dbReference type="InterPro" id="IPR015815">
    <property type="entry name" value="HIBADH-related"/>
</dbReference>
<dbReference type="InterPro" id="IPR008927">
    <property type="entry name" value="6-PGluconate_DH-like_C_sf"/>
</dbReference>
<dbReference type="GO" id="GO:0006098">
    <property type="term" value="P:pentose-phosphate shunt"/>
    <property type="evidence" value="ECO:0007669"/>
    <property type="project" value="InterPro"/>
</dbReference>
<dbReference type="InterPro" id="IPR006115">
    <property type="entry name" value="6PGDH_NADP-bd"/>
</dbReference>
<evidence type="ECO:0000259" key="6">
    <source>
        <dbReference type="SMART" id="SM01350"/>
    </source>
</evidence>
<name>A0A5B8U3M4_9ACTN</name>
<reference evidence="7 8" key="1">
    <citation type="journal article" date="2018" name="J. Microbiol.">
        <title>Baekduia soli gen. nov., sp. nov., a novel bacterium isolated from the soil of Baekdu Mountain and proposal of a novel family name, Baekduiaceae fam. nov.</title>
        <authorList>
            <person name="An D.S."/>
            <person name="Siddiqi M.Z."/>
            <person name="Kim K.H."/>
            <person name="Yu H.S."/>
            <person name="Im W.T."/>
        </authorList>
    </citation>
    <scope>NUCLEOTIDE SEQUENCE [LARGE SCALE GENOMIC DNA]</scope>
    <source>
        <strain evidence="7 8">BR7-21</strain>
    </source>
</reference>
<dbReference type="PANTHER" id="PTHR11811">
    <property type="entry name" value="6-PHOSPHOGLUCONATE DEHYDROGENASE"/>
    <property type="match status" value="1"/>
</dbReference>
<dbReference type="Gene3D" id="3.40.50.720">
    <property type="entry name" value="NAD(P)-binding Rossmann-like Domain"/>
    <property type="match status" value="1"/>
</dbReference>
<dbReference type="InterPro" id="IPR006183">
    <property type="entry name" value="Pgluconate_DH"/>
</dbReference>
<feature type="domain" description="6-phosphogluconate dehydrogenase C-terminal" evidence="6">
    <location>
        <begin position="174"/>
        <end position="308"/>
    </location>
</feature>
<dbReference type="Pfam" id="PF03446">
    <property type="entry name" value="NAD_binding_2"/>
    <property type="match status" value="1"/>
</dbReference>
<dbReference type="GO" id="GO:0019521">
    <property type="term" value="P:D-gluconate metabolic process"/>
    <property type="evidence" value="ECO:0007669"/>
    <property type="project" value="UniProtKB-KW"/>
</dbReference>
<evidence type="ECO:0000256" key="3">
    <source>
        <dbReference type="ARBA" id="ARBA00023002"/>
    </source>
</evidence>